<dbReference type="PROSITE" id="PS50816">
    <property type="entry name" value="NAF"/>
    <property type="match status" value="1"/>
</dbReference>
<sequence>MEELPTEQCGSDDMGPLVLNAFDLIILSQGLNLSALFDRRKMRVEGLSANRTSHFSVIVEIFQVAPTFIMVDIQKAAGDAEEYLKFYNNFCNNLDDIIWKPPDEMPNHGSPRPRVERDDYTGSCFCTI</sequence>
<dbReference type="Pfam" id="PF03822">
    <property type="entry name" value="NAF"/>
    <property type="match status" value="1"/>
</dbReference>
<protein>
    <submittedName>
        <fullName evidence="3">CBL-interacting serine/threonine-protein kinase</fullName>
    </submittedName>
</protein>
<proteinExistence type="predicted"/>
<evidence type="ECO:0000259" key="2">
    <source>
        <dbReference type="PROSITE" id="PS50816"/>
    </source>
</evidence>
<keyword evidence="1" id="KW-1133">Transmembrane helix</keyword>
<dbReference type="GO" id="GO:0016301">
    <property type="term" value="F:kinase activity"/>
    <property type="evidence" value="ECO:0007669"/>
    <property type="project" value="UniProtKB-KW"/>
</dbReference>
<accession>A0AAW2LU81</accession>
<dbReference type="Gene3D" id="3.30.310.80">
    <property type="entry name" value="Kinase associated domain 1, KA1"/>
    <property type="match status" value="2"/>
</dbReference>
<evidence type="ECO:0000256" key="1">
    <source>
        <dbReference type="SAM" id="Phobius"/>
    </source>
</evidence>
<dbReference type="InterPro" id="IPR018451">
    <property type="entry name" value="NAF/FISL_domain"/>
</dbReference>
<keyword evidence="3" id="KW-0418">Kinase</keyword>
<evidence type="ECO:0000313" key="3">
    <source>
        <dbReference type="EMBL" id="KAL0322922.1"/>
    </source>
</evidence>
<name>A0AAW2LU81_9LAMI</name>
<feature type="transmembrane region" description="Helical" evidence="1">
    <location>
        <begin position="17"/>
        <end position="37"/>
    </location>
</feature>
<organism evidence="3">
    <name type="scientific">Sesamum angustifolium</name>
    <dbReference type="NCBI Taxonomy" id="2727405"/>
    <lineage>
        <taxon>Eukaryota</taxon>
        <taxon>Viridiplantae</taxon>
        <taxon>Streptophyta</taxon>
        <taxon>Embryophyta</taxon>
        <taxon>Tracheophyta</taxon>
        <taxon>Spermatophyta</taxon>
        <taxon>Magnoliopsida</taxon>
        <taxon>eudicotyledons</taxon>
        <taxon>Gunneridae</taxon>
        <taxon>Pentapetalae</taxon>
        <taxon>asterids</taxon>
        <taxon>lamiids</taxon>
        <taxon>Lamiales</taxon>
        <taxon>Pedaliaceae</taxon>
        <taxon>Sesamum</taxon>
    </lineage>
</organism>
<dbReference type="EMBL" id="JACGWK010000012">
    <property type="protein sequence ID" value="KAL0322922.1"/>
    <property type="molecule type" value="Genomic_DNA"/>
</dbReference>
<keyword evidence="1" id="KW-0812">Transmembrane</keyword>
<dbReference type="GO" id="GO:0007165">
    <property type="term" value="P:signal transduction"/>
    <property type="evidence" value="ECO:0007669"/>
    <property type="project" value="InterPro"/>
</dbReference>
<dbReference type="InterPro" id="IPR004041">
    <property type="entry name" value="NAF_dom"/>
</dbReference>
<reference evidence="3" key="1">
    <citation type="submission" date="2020-06" db="EMBL/GenBank/DDBJ databases">
        <authorList>
            <person name="Li T."/>
            <person name="Hu X."/>
            <person name="Zhang T."/>
            <person name="Song X."/>
            <person name="Zhang H."/>
            <person name="Dai N."/>
            <person name="Sheng W."/>
            <person name="Hou X."/>
            <person name="Wei L."/>
        </authorList>
    </citation>
    <scope>NUCLEOTIDE SEQUENCE</scope>
    <source>
        <strain evidence="3">G01</strain>
        <tissue evidence="3">Leaf</tissue>
    </source>
</reference>
<feature type="domain" description="NAF" evidence="2">
    <location>
        <begin position="14"/>
        <end position="38"/>
    </location>
</feature>
<keyword evidence="3" id="KW-0808">Transferase</keyword>
<gene>
    <name evidence="3" type="ORF">Sangu_1911500</name>
</gene>
<dbReference type="AlphaFoldDB" id="A0AAW2LU81"/>
<keyword evidence="1" id="KW-0472">Membrane</keyword>
<reference evidence="3" key="2">
    <citation type="journal article" date="2024" name="Plant">
        <title>Genomic evolution and insights into agronomic trait innovations of Sesamum species.</title>
        <authorList>
            <person name="Miao H."/>
            <person name="Wang L."/>
            <person name="Qu L."/>
            <person name="Liu H."/>
            <person name="Sun Y."/>
            <person name="Le M."/>
            <person name="Wang Q."/>
            <person name="Wei S."/>
            <person name="Zheng Y."/>
            <person name="Lin W."/>
            <person name="Duan Y."/>
            <person name="Cao H."/>
            <person name="Xiong S."/>
            <person name="Wang X."/>
            <person name="Wei L."/>
            <person name="Li C."/>
            <person name="Ma Q."/>
            <person name="Ju M."/>
            <person name="Zhao R."/>
            <person name="Li G."/>
            <person name="Mu C."/>
            <person name="Tian Q."/>
            <person name="Mei H."/>
            <person name="Zhang T."/>
            <person name="Gao T."/>
            <person name="Zhang H."/>
        </authorList>
    </citation>
    <scope>NUCLEOTIDE SEQUENCE</scope>
    <source>
        <strain evidence="3">G01</strain>
    </source>
</reference>
<dbReference type="CDD" id="cd12195">
    <property type="entry name" value="CIPK_C"/>
    <property type="match status" value="1"/>
</dbReference>
<comment type="caution">
    <text evidence="3">The sequence shown here is derived from an EMBL/GenBank/DDBJ whole genome shotgun (WGS) entry which is preliminary data.</text>
</comment>